<feature type="domain" description="Major facilitator superfamily (MFS) profile" evidence="6">
    <location>
        <begin position="14"/>
        <end position="390"/>
    </location>
</feature>
<dbReference type="OrthoDB" id="9814001at2"/>
<feature type="transmembrane region" description="Helical" evidence="5">
    <location>
        <begin position="214"/>
        <end position="237"/>
    </location>
</feature>
<evidence type="ECO:0000313" key="7">
    <source>
        <dbReference type="EMBL" id="PAX53456.1"/>
    </source>
</evidence>
<feature type="transmembrane region" description="Helical" evidence="5">
    <location>
        <begin position="166"/>
        <end position="187"/>
    </location>
</feature>
<dbReference type="Pfam" id="PF07690">
    <property type="entry name" value="MFS_1"/>
    <property type="match status" value="1"/>
</dbReference>
<feature type="transmembrane region" description="Helical" evidence="5">
    <location>
        <begin position="49"/>
        <end position="68"/>
    </location>
</feature>
<dbReference type="PANTHER" id="PTHR23531:SF1">
    <property type="entry name" value="QUINOLENE RESISTANCE PROTEIN NORA"/>
    <property type="match status" value="1"/>
</dbReference>
<dbReference type="EMBL" id="NTFS01000139">
    <property type="protein sequence ID" value="PAX53456.1"/>
    <property type="molecule type" value="Genomic_DNA"/>
</dbReference>
<dbReference type="PROSITE" id="PS50850">
    <property type="entry name" value="MFS"/>
    <property type="match status" value="1"/>
</dbReference>
<gene>
    <name evidence="7" type="ORF">CK510_13860</name>
</gene>
<organism evidence="7 8">
    <name type="scientific">Brunnivagina elsteri CCALA 953</name>
    <dbReference type="NCBI Taxonomy" id="987040"/>
    <lineage>
        <taxon>Bacteria</taxon>
        <taxon>Bacillati</taxon>
        <taxon>Cyanobacteriota</taxon>
        <taxon>Cyanophyceae</taxon>
        <taxon>Nostocales</taxon>
        <taxon>Calotrichaceae</taxon>
        <taxon>Brunnivagina</taxon>
    </lineage>
</organism>
<dbReference type="InterPro" id="IPR036259">
    <property type="entry name" value="MFS_trans_sf"/>
</dbReference>
<dbReference type="PRINTS" id="PR01035">
    <property type="entry name" value="TCRTETA"/>
</dbReference>
<feature type="transmembrane region" description="Helical" evidence="5">
    <location>
        <begin position="80"/>
        <end position="98"/>
    </location>
</feature>
<accession>A0A2A2TIE4</accession>
<proteinExistence type="predicted"/>
<keyword evidence="2 5" id="KW-0812">Transmembrane</keyword>
<dbReference type="PANTHER" id="PTHR23531">
    <property type="entry name" value="QUINOLENE RESISTANCE PROTEIN NORA"/>
    <property type="match status" value="1"/>
</dbReference>
<evidence type="ECO:0000259" key="6">
    <source>
        <dbReference type="PROSITE" id="PS50850"/>
    </source>
</evidence>
<comment type="subcellular location">
    <subcellularLocation>
        <location evidence="1">Cell membrane</location>
        <topology evidence="1">Multi-pass membrane protein</topology>
    </subcellularLocation>
</comment>
<feature type="transmembrane region" description="Helical" evidence="5">
    <location>
        <begin position="104"/>
        <end position="126"/>
    </location>
</feature>
<feature type="transmembrane region" description="Helical" evidence="5">
    <location>
        <begin position="249"/>
        <end position="265"/>
    </location>
</feature>
<dbReference type="Proteomes" id="UP000218238">
    <property type="component" value="Unassembled WGS sequence"/>
</dbReference>
<protein>
    <submittedName>
        <fullName evidence="7">MFS transporter</fullName>
    </submittedName>
</protein>
<dbReference type="RefSeq" id="WP_095722258.1">
    <property type="nucleotide sequence ID" value="NZ_NTFS01000139.1"/>
</dbReference>
<sequence length="409" mass="43918">MNIFYTLDSQLRRNLLILFATGLLFWSSMASLLPTLPLYAEYIGATKQQIGVVMGSFAIGLLICRPYLGKMADEKSRKLVLIIGVFVAALAPLGYAVATSLPLMMALRAFHGISIAAFTTAYSALVTDIAPPNKRGEIIGYMSLVNPIGMAIGPALGGYLQAEAGYIPLFLFSSLSATLGLLCILQISSPPLPEYSQTGENRDKFWQILWSPRVRVPTIVMLLVGLAFGTLSTFVPLFIKSTKVDLNPGLFYTAAAVTSFSIRFLTGRISDRIGRGLFVTIGITCYSISMFLLWQANSATAFLIAAAIEGIGGGTMIPMIVAMMADRSHPQERGRIFALCVTGFDVGIAIAGPVLGSVAEKTGYRDMFALAGVLTLLATIIFLTQSSKDLQDSIRFALGKGKDGYALND</sequence>
<evidence type="ECO:0000256" key="5">
    <source>
        <dbReference type="SAM" id="Phobius"/>
    </source>
</evidence>
<feature type="transmembrane region" description="Helical" evidence="5">
    <location>
        <begin position="138"/>
        <end position="160"/>
    </location>
</feature>
<keyword evidence="4 5" id="KW-0472">Membrane</keyword>
<dbReference type="InterPro" id="IPR052714">
    <property type="entry name" value="MFS_Exporter"/>
</dbReference>
<comment type="caution">
    <text evidence="7">The sequence shown here is derived from an EMBL/GenBank/DDBJ whole genome shotgun (WGS) entry which is preliminary data.</text>
</comment>
<feature type="transmembrane region" description="Helical" evidence="5">
    <location>
        <begin position="367"/>
        <end position="385"/>
    </location>
</feature>
<dbReference type="InterPro" id="IPR011701">
    <property type="entry name" value="MFS"/>
</dbReference>
<feature type="transmembrane region" description="Helical" evidence="5">
    <location>
        <begin position="302"/>
        <end position="324"/>
    </location>
</feature>
<dbReference type="Gene3D" id="1.20.1250.20">
    <property type="entry name" value="MFS general substrate transporter like domains"/>
    <property type="match status" value="2"/>
</dbReference>
<evidence type="ECO:0000313" key="8">
    <source>
        <dbReference type="Proteomes" id="UP000218238"/>
    </source>
</evidence>
<dbReference type="InterPro" id="IPR001958">
    <property type="entry name" value="Tet-R_TetA/multi-R_MdtG-like"/>
</dbReference>
<feature type="transmembrane region" description="Helical" evidence="5">
    <location>
        <begin position="277"/>
        <end position="296"/>
    </location>
</feature>
<evidence type="ECO:0000256" key="1">
    <source>
        <dbReference type="ARBA" id="ARBA00004651"/>
    </source>
</evidence>
<keyword evidence="8" id="KW-1185">Reference proteome</keyword>
<evidence type="ECO:0000256" key="4">
    <source>
        <dbReference type="ARBA" id="ARBA00023136"/>
    </source>
</evidence>
<dbReference type="AlphaFoldDB" id="A0A2A2TIE4"/>
<reference evidence="7 8" key="1">
    <citation type="submission" date="2017-08" db="EMBL/GenBank/DDBJ databases">
        <title>Draft genome sequence of filamentous cyanobacterium Calothrix elsteri CCALA 953.</title>
        <authorList>
            <person name="Gagunashvili A.N."/>
            <person name="Elster J."/>
            <person name="Andresson O.S."/>
        </authorList>
    </citation>
    <scope>NUCLEOTIDE SEQUENCE [LARGE SCALE GENOMIC DNA]</scope>
    <source>
        <strain evidence="7 8">CCALA 953</strain>
    </source>
</reference>
<dbReference type="GO" id="GO:0005886">
    <property type="term" value="C:plasma membrane"/>
    <property type="evidence" value="ECO:0007669"/>
    <property type="project" value="UniProtKB-SubCell"/>
</dbReference>
<dbReference type="CDD" id="cd17489">
    <property type="entry name" value="MFS_YfcJ_like"/>
    <property type="match status" value="1"/>
</dbReference>
<dbReference type="InterPro" id="IPR020846">
    <property type="entry name" value="MFS_dom"/>
</dbReference>
<dbReference type="SUPFAM" id="SSF103473">
    <property type="entry name" value="MFS general substrate transporter"/>
    <property type="match status" value="1"/>
</dbReference>
<feature type="transmembrane region" description="Helical" evidence="5">
    <location>
        <begin position="336"/>
        <end position="355"/>
    </location>
</feature>
<dbReference type="GO" id="GO:0022857">
    <property type="term" value="F:transmembrane transporter activity"/>
    <property type="evidence" value="ECO:0007669"/>
    <property type="project" value="InterPro"/>
</dbReference>
<keyword evidence="3 5" id="KW-1133">Transmembrane helix</keyword>
<name>A0A2A2TIE4_9CYAN</name>
<evidence type="ECO:0000256" key="2">
    <source>
        <dbReference type="ARBA" id="ARBA00022692"/>
    </source>
</evidence>
<evidence type="ECO:0000256" key="3">
    <source>
        <dbReference type="ARBA" id="ARBA00022989"/>
    </source>
</evidence>